<reference evidence="2 3" key="1">
    <citation type="submission" date="2021-03" db="EMBL/GenBank/DDBJ databases">
        <title>Genomic Encyclopedia of Type Strains, Phase IV (KMG-IV): sequencing the most valuable type-strain genomes for metagenomic binning, comparative biology and taxonomic classification.</title>
        <authorList>
            <person name="Goeker M."/>
        </authorList>
    </citation>
    <scope>NUCLEOTIDE SEQUENCE [LARGE SCALE GENOMIC DNA]</scope>
    <source>
        <strain evidence="2 3">DSM 24950</strain>
    </source>
</reference>
<accession>A0ABS4I9D4</accession>
<dbReference type="CDD" id="cd03801">
    <property type="entry name" value="GT4_PimA-like"/>
    <property type="match status" value="1"/>
</dbReference>
<evidence type="ECO:0000313" key="3">
    <source>
        <dbReference type="Proteomes" id="UP001519344"/>
    </source>
</evidence>
<evidence type="ECO:0000259" key="1">
    <source>
        <dbReference type="Pfam" id="PF00534"/>
    </source>
</evidence>
<dbReference type="Pfam" id="PF00534">
    <property type="entry name" value="Glycos_transf_1"/>
    <property type="match status" value="1"/>
</dbReference>
<comment type="caution">
    <text evidence="2">The sequence shown here is derived from an EMBL/GenBank/DDBJ whole genome shotgun (WGS) entry which is preliminary data.</text>
</comment>
<protein>
    <submittedName>
        <fullName evidence="2">Glycosyltransferase involved in cell wall biosynthesis</fullName>
    </submittedName>
</protein>
<dbReference type="RefSeq" id="WP_240160063.1">
    <property type="nucleotide sequence ID" value="NZ_JAAOZR010000094.1"/>
</dbReference>
<dbReference type="InterPro" id="IPR001296">
    <property type="entry name" value="Glyco_trans_1"/>
</dbReference>
<organism evidence="2 3">
    <name type="scientific">Paenibacillus aceris</name>
    <dbReference type="NCBI Taxonomy" id="869555"/>
    <lineage>
        <taxon>Bacteria</taxon>
        <taxon>Bacillati</taxon>
        <taxon>Bacillota</taxon>
        <taxon>Bacilli</taxon>
        <taxon>Bacillales</taxon>
        <taxon>Paenibacillaceae</taxon>
        <taxon>Paenibacillus</taxon>
    </lineage>
</organism>
<dbReference type="EMBL" id="JAGGKV010000027">
    <property type="protein sequence ID" value="MBP1966981.1"/>
    <property type="molecule type" value="Genomic_DNA"/>
</dbReference>
<sequence length="476" mass="54544">MRKTSVVKTRKQLKDTAQKRIMKTSAKKKQPFKTRRSLLNKPMRKRQVVLATMPVEQPVGTYELHQPPTLTETVDPEVIPPYIEPQAKPQVIEPPPNPAPLVLQKGVNLIGYIRTEIGIGEACRLMAKSFDTVELPFGIVNFADPGARSARNKDLTWIHKEMDEVPFHVNFFHMNASNLRDAYDRPFHPLGREIFNNRFNIGYWAWELPDFPDEWCSSFELVNEVWAPSQFIVDAVKMKSPHPVVKIPHAIHVKNDRSFDRKSFGLPEEQFLFLCMYDTHSTKARKNPQAVIRAFKKAFRPSDLTVGLVVKVNNPNSNPRDLEDLLQQMEGYSNIYLIQQIMNRDQVDTLINSTDCFVSLHRSEGFGLVMAEAMYLGKPVIGTNWSGNTDFMNADNSCPVNYKLVPVGRDIGPYKAHQVWAKPDTEHAAHYMQRLVQDTKWRMAIAHNGKQTIRSEYSPWVVGQQVKKRLSQLGLI</sequence>
<name>A0ABS4I9D4_9BACL</name>
<evidence type="ECO:0000313" key="2">
    <source>
        <dbReference type="EMBL" id="MBP1966981.1"/>
    </source>
</evidence>
<proteinExistence type="predicted"/>
<dbReference type="Gene3D" id="3.40.50.2000">
    <property type="entry name" value="Glycogen Phosphorylase B"/>
    <property type="match status" value="1"/>
</dbReference>
<dbReference type="PANTHER" id="PTHR46656">
    <property type="entry name" value="PUTATIVE-RELATED"/>
    <property type="match status" value="1"/>
</dbReference>
<gene>
    <name evidence="2" type="ORF">J2Z65_006242</name>
</gene>
<keyword evidence="3" id="KW-1185">Reference proteome</keyword>
<dbReference type="SUPFAM" id="SSF53756">
    <property type="entry name" value="UDP-Glycosyltransferase/glycogen phosphorylase"/>
    <property type="match status" value="1"/>
</dbReference>
<feature type="domain" description="Glycosyl transferase family 1" evidence="1">
    <location>
        <begin position="257"/>
        <end position="395"/>
    </location>
</feature>
<dbReference type="PANTHER" id="PTHR46656:SF3">
    <property type="entry name" value="PUTATIVE-RELATED"/>
    <property type="match status" value="1"/>
</dbReference>
<dbReference type="Proteomes" id="UP001519344">
    <property type="component" value="Unassembled WGS sequence"/>
</dbReference>